<comment type="subcellular location">
    <subcellularLocation>
        <location evidence="1">Periplasm</location>
    </subcellularLocation>
</comment>
<evidence type="ECO:0000256" key="2">
    <source>
        <dbReference type="ARBA" id="ARBA00005695"/>
    </source>
</evidence>
<dbReference type="PIRSF" id="PIRSF002741">
    <property type="entry name" value="MppA"/>
    <property type="match status" value="1"/>
</dbReference>
<feature type="domain" description="Solute-binding protein family 5" evidence="5">
    <location>
        <begin position="138"/>
        <end position="533"/>
    </location>
</feature>
<dbReference type="RefSeq" id="WP_167639000.1">
    <property type="nucleotide sequence ID" value="NZ_JAATOP010000011.1"/>
</dbReference>
<gene>
    <name evidence="6" type="ORF">HCZ30_14390</name>
</gene>
<evidence type="ECO:0000313" key="6">
    <source>
        <dbReference type="EMBL" id="NIY73619.1"/>
    </source>
</evidence>
<protein>
    <submittedName>
        <fullName evidence="6">ABC transporter substrate-binding protein</fullName>
    </submittedName>
</protein>
<evidence type="ECO:0000256" key="1">
    <source>
        <dbReference type="ARBA" id="ARBA00004418"/>
    </source>
</evidence>
<dbReference type="SUPFAM" id="SSF53850">
    <property type="entry name" value="Periplasmic binding protein-like II"/>
    <property type="match status" value="1"/>
</dbReference>
<proteinExistence type="inferred from homology"/>
<feature type="chain" id="PRO_5045617912" evidence="4">
    <location>
        <begin position="41"/>
        <end position="636"/>
    </location>
</feature>
<organism evidence="6 7">
    <name type="scientific">Marivivens donghaensis</name>
    <dbReference type="NCBI Taxonomy" id="1699413"/>
    <lineage>
        <taxon>Bacteria</taxon>
        <taxon>Pseudomonadati</taxon>
        <taxon>Pseudomonadota</taxon>
        <taxon>Alphaproteobacteria</taxon>
        <taxon>Rhodobacterales</taxon>
        <taxon>Paracoccaceae</taxon>
        <taxon>Marivivens group</taxon>
        <taxon>Marivivens</taxon>
    </lineage>
</organism>
<comment type="caution">
    <text evidence="6">The sequence shown here is derived from an EMBL/GenBank/DDBJ whole genome shotgun (WGS) entry which is preliminary data.</text>
</comment>
<dbReference type="InterPro" id="IPR039424">
    <property type="entry name" value="SBP_5"/>
</dbReference>
<dbReference type="EMBL" id="JAATOP010000011">
    <property type="protein sequence ID" value="NIY73619.1"/>
    <property type="molecule type" value="Genomic_DNA"/>
</dbReference>
<dbReference type="CDD" id="cd08497">
    <property type="entry name" value="MbnE-like"/>
    <property type="match status" value="1"/>
</dbReference>
<reference evidence="6 7" key="1">
    <citation type="submission" date="2020-03" db="EMBL/GenBank/DDBJ databases">
        <title>Bacterial isolates of synthetic phycosphere.</title>
        <authorList>
            <person name="Fu H."/>
            <person name="Moran M.A."/>
        </authorList>
    </citation>
    <scope>NUCLEOTIDE SEQUENCE [LARGE SCALE GENOMIC DNA]</scope>
    <source>
        <strain evidence="6 7">HF1</strain>
    </source>
</reference>
<dbReference type="InterPro" id="IPR000914">
    <property type="entry name" value="SBP_5_dom"/>
</dbReference>
<accession>A0ABX0VZZ7</accession>
<dbReference type="Pfam" id="PF00496">
    <property type="entry name" value="SBP_bac_5"/>
    <property type="match status" value="1"/>
</dbReference>
<evidence type="ECO:0000256" key="3">
    <source>
        <dbReference type="ARBA" id="ARBA00022729"/>
    </source>
</evidence>
<evidence type="ECO:0000256" key="4">
    <source>
        <dbReference type="SAM" id="SignalP"/>
    </source>
</evidence>
<feature type="signal peptide" evidence="4">
    <location>
        <begin position="1"/>
        <end position="40"/>
    </location>
</feature>
<evidence type="ECO:0000259" key="5">
    <source>
        <dbReference type="Pfam" id="PF00496"/>
    </source>
</evidence>
<evidence type="ECO:0000313" key="7">
    <source>
        <dbReference type="Proteomes" id="UP000709466"/>
    </source>
</evidence>
<sequence>MKHRRAASSIALAKPTQSGHLMLLGGVVLAAGAFASQAFAQDERIITHGISTYGNLVYDDPDFEHLDYVNPDAPKGGEISVWMAGGFDNMNPYATQEGTPGYLSSMMYESMLVGTADDPDGAYCYLCTTMEYPESKDWVIFHLRDDVEFSDGTPLTAADIEFSFNLLLEQGTESYRYGVSKMIDTVEVIDDQTIKFTFNPDAPRNGLIEQMGATSIFSKKWYEETGARLDEARFETSPGTGPYTVGSYEVNHQIIYERNRDFWGEDVPLNIGRNNFDSIRVEYFADTNVAFEAFKAGEFTFRQENSSLSWATAYDFPAINNGWVKKEALDKGNVPSATGFVFNLTKEKFQDPKVREAISLMFNFTWTNDNLQYGLFSQRESFWQGTDLQANGVPEGRELEILESVSDLIEPSILTDEVTTPHTSGDSQLDRRNLRQALALMEEAGYVSGPNGMLEKDGQPLTLEFLGYAPTIERVVAPFIDNLRRLGVDAEWNQIDSVQYMERTRSFDFDMTLDGYNVGLIEGESLGQRFGSDGAGDVFNPAHYSNPAVDQIIEIVKNADSYDEMTAGVRAIDRIMRKDLYVVPVWYLPNYWVAYYDMYEHPDPLPPYDLGYLDFWWYNADKGQALKEAGALRNGL</sequence>
<dbReference type="PANTHER" id="PTHR30290">
    <property type="entry name" value="PERIPLASMIC BINDING COMPONENT OF ABC TRANSPORTER"/>
    <property type="match status" value="1"/>
</dbReference>
<dbReference type="InterPro" id="IPR030678">
    <property type="entry name" value="Peptide/Ni-bd"/>
</dbReference>
<dbReference type="PANTHER" id="PTHR30290:SF64">
    <property type="entry name" value="ABC TRANSPORTER PERIPLASMIC BINDING PROTEIN"/>
    <property type="match status" value="1"/>
</dbReference>
<dbReference type="Gene3D" id="3.40.190.10">
    <property type="entry name" value="Periplasmic binding protein-like II"/>
    <property type="match status" value="1"/>
</dbReference>
<dbReference type="Gene3D" id="3.10.105.10">
    <property type="entry name" value="Dipeptide-binding Protein, Domain 3"/>
    <property type="match status" value="1"/>
</dbReference>
<keyword evidence="7" id="KW-1185">Reference proteome</keyword>
<dbReference type="Proteomes" id="UP000709466">
    <property type="component" value="Unassembled WGS sequence"/>
</dbReference>
<name>A0ABX0VZZ7_9RHOB</name>
<keyword evidence="3 4" id="KW-0732">Signal</keyword>
<comment type="similarity">
    <text evidence="2">Belongs to the bacterial solute-binding protein 5 family.</text>
</comment>